<dbReference type="EMBL" id="BKCJ010002887">
    <property type="protein sequence ID" value="GEU51574.1"/>
    <property type="molecule type" value="Genomic_DNA"/>
</dbReference>
<organism evidence="5">
    <name type="scientific">Tanacetum cinerariifolium</name>
    <name type="common">Dalmatian daisy</name>
    <name type="synonym">Chrysanthemum cinerariifolium</name>
    <dbReference type="NCBI Taxonomy" id="118510"/>
    <lineage>
        <taxon>Eukaryota</taxon>
        <taxon>Viridiplantae</taxon>
        <taxon>Streptophyta</taxon>
        <taxon>Embryophyta</taxon>
        <taxon>Tracheophyta</taxon>
        <taxon>Spermatophyta</taxon>
        <taxon>Magnoliopsida</taxon>
        <taxon>eudicotyledons</taxon>
        <taxon>Gunneridae</taxon>
        <taxon>Pentapetalae</taxon>
        <taxon>asterids</taxon>
        <taxon>campanulids</taxon>
        <taxon>Asterales</taxon>
        <taxon>Asteraceae</taxon>
        <taxon>Asteroideae</taxon>
        <taxon>Anthemideae</taxon>
        <taxon>Anthemidinae</taxon>
        <taxon>Tanacetum</taxon>
    </lineage>
</organism>
<feature type="compositionally biased region" description="Basic and acidic residues" evidence="3">
    <location>
        <begin position="985"/>
        <end position="996"/>
    </location>
</feature>
<feature type="coiled-coil region" evidence="2">
    <location>
        <begin position="626"/>
        <end position="653"/>
    </location>
</feature>
<reference evidence="5" key="1">
    <citation type="journal article" date="2019" name="Sci. Rep.">
        <title>Draft genome of Tanacetum cinerariifolium, the natural source of mosquito coil.</title>
        <authorList>
            <person name="Yamashiro T."/>
            <person name="Shiraishi A."/>
            <person name="Satake H."/>
            <person name="Nakayama K."/>
        </authorList>
    </citation>
    <scope>NUCLEOTIDE SEQUENCE</scope>
</reference>
<feature type="region of interest" description="Disordered" evidence="3">
    <location>
        <begin position="984"/>
        <end position="1027"/>
    </location>
</feature>
<accession>A0A6L2KUL1</accession>
<feature type="region of interest" description="Disordered" evidence="3">
    <location>
        <begin position="520"/>
        <end position="543"/>
    </location>
</feature>
<feature type="domain" description="CCHC-type" evidence="4">
    <location>
        <begin position="506"/>
        <end position="521"/>
    </location>
</feature>
<evidence type="ECO:0000313" key="5">
    <source>
        <dbReference type="EMBL" id="GEU51574.1"/>
    </source>
</evidence>
<keyword evidence="1" id="KW-0862">Zinc</keyword>
<keyword evidence="1" id="KW-0863">Zinc-finger</keyword>
<dbReference type="InterPro" id="IPR013103">
    <property type="entry name" value="RVT_2"/>
</dbReference>
<dbReference type="SUPFAM" id="SSF57756">
    <property type="entry name" value="Retrovirus zinc finger-like domains"/>
    <property type="match status" value="1"/>
</dbReference>
<gene>
    <name evidence="5" type="ORF">Tci_023552</name>
</gene>
<feature type="compositionally biased region" description="Basic and acidic residues" evidence="3">
    <location>
        <begin position="520"/>
        <end position="535"/>
    </location>
</feature>
<proteinExistence type="predicted"/>
<protein>
    <submittedName>
        <fullName evidence="5">Putative ribonuclease H-like domain-containing protein</fullName>
    </submittedName>
</protein>
<dbReference type="Pfam" id="PF07727">
    <property type="entry name" value="RVT_2"/>
    <property type="match status" value="1"/>
</dbReference>
<comment type="caution">
    <text evidence="5">The sequence shown here is derived from an EMBL/GenBank/DDBJ whole genome shotgun (WGS) entry which is preliminary data.</text>
</comment>
<sequence>MLKQREQTTNLAVQKEQEVQAAQSFTSNWNFSMINNDKEHYIRYKEYLEKISNAIIPVLPIEEPEYSLSMGYEHLSTIPETESDEVIKSSAKNLLPISSEYEVTSDDESECDVPVKDEASPVFTTFSNPLFDCHDDFTSSDDESLSNEDVSMEDFKVYSNPLFDDEEIKSDKIDLYFFNVESDFVESLSNRDTLIDSSPKFDYLEEFSVPRPLENFYANTIVETLPSSTIPVEDGDSLTEEIDIFTNTYDLLPPSIESDDYDSEGDIHFLEELLVNDFIPFPENESSYSDHHDDSSFPRPPPEPPDVEFFFDLEPNLISAVMNNIDKLNEDECFDPGGEINVFENVEDDDYFPFIFVIRIFLPYLIYPEKLARKNKLKARGNLLMALPDKHQLKFNSHKDAKSLMEAIEKHFGGNTETKKSASTLPNVDSLSNDVIYSFFASQSSSPQLDNKDLKQIDADDLVEMDLKWQMAMLTMRARKFLQKTGRNLGVNGPTSMGFDMAKVECYDCHKKGHFARECRSPKDSRRTAVAEPQRRSVPIETSTSNALVSQCDGTGSYDWSYQAKEELTNFALMAFSSSSYNSSSDCETGLESVEARFLVYKQNESVLEENIKLLNTEVQLRDTALVTLRQKLETTEKERDDLNMKLEKFQTSSKRLTDLLASQTSNKAGFVPSGGYHDVPSPVPKDVLSFAQSPELVKSPRHSDLLSPPPMSVALPVPLRTHSPSKSSRRTKKTCFVCKSETHLIKDCDFHARKLAQKAYASRDIHKQYALINHSKFPLHKVSAAATPKSQLVLTTAARPVSAVKPKFSKIHPNIAPYVVSKSKLPLRRPFIRHPSSKPIISPLKVNAAKPSAGNPQQALKDKGVIDSGCSRHMTGNMSYLSDFEELNIGYVAFGELKTGKLDFDDVYFVKELKFNLFSVSQMCDKKNSVLFTDTECLVLSSDFKLPDASAGPAWLFDIDSLSQTMNYHPVLTENQTHSNADAHANEKEHDDDIQKSVSPDIHSSSYGDQTRKQGNKTENTDKGKSHVVTITGFRDLNEEFKECINNNSNGVNAAGSSVSATGPNFTNSTNDFSAAGPSNTVMPNLEDLSHNADDISAEADKNNMESIISVSPIPTTRIHKDHPTSQIIGDLSLTTQTRSIARAVRDQVYQMDVKSTFLYGTIEEEVYVCQPPGEDPEYPDKVYKVVKALYGLHQAPRAWYETLATYLLENGFQRGTIDQTLFIKKQQKDILLVQIYVDDIIF</sequence>
<evidence type="ECO:0000259" key="4">
    <source>
        <dbReference type="PROSITE" id="PS50158"/>
    </source>
</evidence>
<feature type="compositionally biased region" description="Polar residues" evidence="3">
    <location>
        <begin position="997"/>
        <end position="1010"/>
    </location>
</feature>
<feature type="non-terminal residue" evidence="5">
    <location>
        <position position="1244"/>
    </location>
</feature>
<dbReference type="GO" id="GO:0008270">
    <property type="term" value="F:zinc ion binding"/>
    <property type="evidence" value="ECO:0007669"/>
    <property type="project" value="UniProtKB-KW"/>
</dbReference>
<dbReference type="Gene3D" id="4.10.60.10">
    <property type="entry name" value="Zinc finger, CCHC-type"/>
    <property type="match status" value="1"/>
</dbReference>
<keyword evidence="2" id="KW-0175">Coiled coil</keyword>
<dbReference type="InterPro" id="IPR036875">
    <property type="entry name" value="Znf_CCHC_sf"/>
</dbReference>
<name>A0A6L2KUL1_TANCI</name>
<feature type="region of interest" description="Disordered" evidence="3">
    <location>
        <begin position="700"/>
        <end position="729"/>
    </location>
</feature>
<evidence type="ECO:0000256" key="2">
    <source>
        <dbReference type="SAM" id="Coils"/>
    </source>
</evidence>
<dbReference type="SMART" id="SM00343">
    <property type="entry name" value="ZnF_C2HC"/>
    <property type="match status" value="2"/>
</dbReference>
<dbReference type="AlphaFoldDB" id="A0A6L2KUL1"/>
<evidence type="ECO:0000256" key="1">
    <source>
        <dbReference type="PROSITE-ProRule" id="PRU00047"/>
    </source>
</evidence>
<evidence type="ECO:0000256" key="3">
    <source>
        <dbReference type="SAM" id="MobiDB-lite"/>
    </source>
</evidence>
<dbReference type="PROSITE" id="PS50158">
    <property type="entry name" value="ZF_CCHC"/>
    <property type="match status" value="1"/>
</dbReference>
<dbReference type="GO" id="GO:0003676">
    <property type="term" value="F:nucleic acid binding"/>
    <property type="evidence" value="ECO:0007669"/>
    <property type="project" value="InterPro"/>
</dbReference>
<keyword evidence="1" id="KW-0479">Metal-binding</keyword>
<dbReference type="InterPro" id="IPR001878">
    <property type="entry name" value="Znf_CCHC"/>
</dbReference>